<keyword evidence="3" id="KW-1185">Reference proteome</keyword>
<name>A0A9Q3BGG6_9BASI</name>
<gene>
    <name evidence="2" type="ORF">O181_004226</name>
</gene>
<dbReference type="EMBL" id="AVOT02000796">
    <property type="protein sequence ID" value="MBW0464511.1"/>
    <property type="molecule type" value="Genomic_DNA"/>
</dbReference>
<reference evidence="2" key="1">
    <citation type="submission" date="2021-03" db="EMBL/GenBank/DDBJ databases">
        <title>Draft genome sequence of rust myrtle Austropuccinia psidii MF-1, a brazilian biotype.</title>
        <authorList>
            <person name="Quecine M.C."/>
            <person name="Pachon D.M.R."/>
            <person name="Bonatelli M.L."/>
            <person name="Correr F.H."/>
            <person name="Franceschini L.M."/>
            <person name="Leite T.F."/>
            <person name="Margarido G.R.A."/>
            <person name="Almeida C.A."/>
            <person name="Ferrarezi J.A."/>
            <person name="Labate C.A."/>
        </authorList>
    </citation>
    <scope>NUCLEOTIDE SEQUENCE</scope>
    <source>
        <strain evidence="2">MF-1</strain>
    </source>
</reference>
<proteinExistence type="predicted"/>
<evidence type="ECO:0000313" key="3">
    <source>
        <dbReference type="Proteomes" id="UP000765509"/>
    </source>
</evidence>
<organism evidence="2 3">
    <name type="scientific">Austropuccinia psidii MF-1</name>
    <dbReference type="NCBI Taxonomy" id="1389203"/>
    <lineage>
        <taxon>Eukaryota</taxon>
        <taxon>Fungi</taxon>
        <taxon>Dikarya</taxon>
        <taxon>Basidiomycota</taxon>
        <taxon>Pucciniomycotina</taxon>
        <taxon>Pucciniomycetes</taxon>
        <taxon>Pucciniales</taxon>
        <taxon>Sphaerophragmiaceae</taxon>
        <taxon>Austropuccinia</taxon>
    </lineage>
</organism>
<dbReference type="AlphaFoldDB" id="A0A9Q3BGG6"/>
<comment type="caution">
    <text evidence="2">The sequence shown here is derived from an EMBL/GenBank/DDBJ whole genome shotgun (WGS) entry which is preliminary data.</text>
</comment>
<evidence type="ECO:0000256" key="1">
    <source>
        <dbReference type="SAM" id="MobiDB-lite"/>
    </source>
</evidence>
<evidence type="ECO:0000313" key="2">
    <source>
        <dbReference type="EMBL" id="MBW0464511.1"/>
    </source>
</evidence>
<dbReference type="Proteomes" id="UP000765509">
    <property type="component" value="Unassembled WGS sequence"/>
</dbReference>
<feature type="compositionally biased region" description="Polar residues" evidence="1">
    <location>
        <begin position="30"/>
        <end position="39"/>
    </location>
</feature>
<feature type="region of interest" description="Disordered" evidence="1">
    <location>
        <begin position="1"/>
        <end position="64"/>
    </location>
</feature>
<protein>
    <submittedName>
        <fullName evidence="2">Uncharacterized protein</fullName>
    </submittedName>
</protein>
<sequence>MDGINYHPNLKSKNWHNKKREEIKEEAPVASTSNPQASQPPKEGNNNKKKHLKRPYSPSYRLPRIQNDAMDNVFNISRTLITFKDKEEKRMRKPHFPKK</sequence>
<accession>A0A9Q3BGG6</accession>